<feature type="domain" description="Glutamine amidotransferase" evidence="1">
    <location>
        <begin position="80"/>
        <end position="190"/>
    </location>
</feature>
<dbReference type="Proteomes" id="UP000199459">
    <property type="component" value="Unassembled WGS sequence"/>
</dbReference>
<evidence type="ECO:0000313" key="3">
    <source>
        <dbReference type="Proteomes" id="UP000199459"/>
    </source>
</evidence>
<dbReference type="PROSITE" id="PS51273">
    <property type="entry name" value="GATASE_TYPE_1"/>
    <property type="match status" value="1"/>
</dbReference>
<dbReference type="RefSeq" id="WP_090628311.1">
    <property type="nucleotide sequence ID" value="NZ_FOCP01000004.1"/>
</dbReference>
<name>A0A1H8CAQ5_9PROT</name>
<evidence type="ECO:0000313" key="2">
    <source>
        <dbReference type="EMBL" id="SEM91187.1"/>
    </source>
</evidence>
<dbReference type="CDD" id="cd01741">
    <property type="entry name" value="GATase1_1"/>
    <property type="match status" value="1"/>
</dbReference>
<evidence type="ECO:0000259" key="1">
    <source>
        <dbReference type="Pfam" id="PF00117"/>
    </source>
</evidence>
<dbReference type="EMBL" id="FOCP01000004">
    <property type="protein sequence ID" value="SEM91187.1"/>
    <property type="molecule type" value="Genomic_DNA"/>
</dbReference>
<protein>
    <submittedName>
        <fullName evidence="2">GMP synthase-Glutamine amidotransferase</fullName>
    </submittedName>
</protein>
<organism evidence="2 3">
    <name type="scientific">Nitrosomonas marina</name>
    <dbReference type="NCBI Taxonomy" id="917"/>
    <lineage>
        <taxon>Bacteria</taxon>
        <taxon>Pseudomonadati</taxon>
        <taxon>Pseudomonadota</taxon>
        <taxon>Betaproteobacteria</taxon>
        <taxon>Nitrosomonadales</taxon>
        <taxon>Nitrosomonadaceae</taxon>
        <taxon>Nitrosomonas</taxon>
    </lineage>
</organism>
<dbReference type="Pfam" id="PF00117">
    <property type="entry name" value="GATase"/>
    <property type="match status" value="1"/>
</dbReference>
<dbReference type="STRING" id="917.SAMN05216326_102127"/>
<dbReference type="GO" id="GO:0005829">
    <property type="term" value="C:cytosol"/>
    <property type="evidence" value="ECO:0007669"/>
    <property type="project" value="TreeGrafter"/>
</dbReference>
<reference evidence="2 3" key="1">
    <citation type="submission" date="2016-10" db="EMBL/GenBank/DDBJ databases">
        <authorList>
            <person name="de Groot N.N."/>
        </authorList>
    </citation>
    <scope>NUCLEOTIDE SEQUENCE [LARGE SCALE GENOMIC DNA]</scope>
    <source>
        <strain evidence="2 3">Nm22</strain>
    </source>
</reference>
<dbReference type="Gene3D" id="3.40.50.880">
    <property type="match status" value="1"/>
</dbReference>
<dbReference type="PANTHER" id="PTHR42695">
    <property type="entry name" value="GLUTAMINE AMIDOTRANSFERASE YLR126C-RELATED"/>
    <property type="match status" value="1"/>
</dbReference>
<dbReference type="InterPro" id="IPR044992">
    <property type="entry name" value="ChyE-like"/>
</dbReference>
<keyword evidence="2" id="KW-0315">Glutamine amidotransferase</keyword>
<dbReference type="PANTHER" id="PTHR42695:SF5">
    <property type="entry name" value="GLUTAMINE AMIDOTRANSFERASE YLR126C-RELATED"/>
    <property type="match status" value="1"/>
</dbReference>
<dbReference type="InterPro" id="IPR017926">
    <property type="entry name" value="GATASE"/>
</dbReference>
<dbReference type="SUPFAM" id="SSF52317">
    <property type="entry name" value="Class I glutamine amidotransferase-like"/>
    <property type="match status" value="1"/>
</dbReference>
<dbReference type="GO" id="GO:0016740">
    <property type="term" value="F:transferase activity"/>
    <property type="evidence" value="ECO:0007669"/>
    <property type="project" value="UniProtKB-KW"/>
</dbReference>
<accession>A0A1H8CAQ5</accession>
<dbReference type="OrthoDB" id="9813383at2"/>
<sequence>MKVGILQCDHVREELQPRFGDYPQMIANLFDGVAPDCRFRVFRVQAFEYPDSLDECDAYITTGSRHGVNDGHPWILRLEDFVRQLHQAKKRYVGICFGHQLMIKALGGEVRKSDKGWGIGVTVNQLLHTRPWMQPAQPALNLIASHQDQVVSLPPTVDIDVLAGSSFCPYYMLACGDHFFSVQGHPEFIKAYSNALMEIRRAIIPAERIEQGIASLQKTLDDQLFARWAVNFFNAPSR</sequence>
<proteinExistence type="predicted"/>
<dbReference type="InterPro" id="IPR029062">
    <property type="entry name" value="Class_I_gatase-like"/>
</dbReference>
<dbReference type="AlphaFoldDB" id="A0A1H8CAQ5"/>
<keyword evidence="2" id="KW-0808">Transferase</keyword>
<gene>
    <name evidence="2" type="ORF">SAMN05216325_10459</name>
</gene>